<dbReference type="InterPro" id="IPR037035">
    <property type="entry name" value="GK-like_C_sf"/>
</dbReference>
<dbReference type="SUPFAM" id="SSF82544">
    <property type="entry name" value="GckA/TtuD-like"/>
    <property type="match status" value="1"/>
</dbReference>
<dbReference type="GO" id="GO:0016301">
    <property type="term" value="F:kinase activity"/>
    <property type="evidence" value="ECO:0007669"/>
    <property type="project" value="UniProtKB-KW"/>
</dbReference>
<dbReference type="Gene3D" id="3.40.50.10180">
    <property type="entry name" value="Glycerate kinase, MOFRL-like N-terminal domain"/>
    <property type="match status" value="1"/>
</dbReference>
<gene>
    <name evidence="3" type="ORF">BKK80_21540</name>
</gene>
<organism evidence="3 4">
    <name type="scientific">Cupriavidus malaysiensis</name>
    <dbReference type="NCBI Taxonomy" id="367825"/>
    <lineage>
        <taxon>Bacteria</taxon>
        <taxon>Pseudomonadati</taxon>
        <taxon>Pseudomonadota</taxon>
        <taxon>Betaproteobacteria</taxon>
        <taxon>Burkholderiales</taxon>
        <taxon>Burkholderiaceae</taxon>
        <taxon>Cupriavidus</taxon>
    </lineage>
</organism>
<dbReference type="InterPro" id="IPR039760">
    <property type="entry name" value="MOFRL_protein"/>
</dbReference>
<dbReference type="PANTHER" id="PTHR12227:SF0">
    <property type="entry name" value="GLYCERATE KINASE"/>
    <property type="match status" value="1"/>
</dbReference>
<feature type="domain" description="MOFRL" evidence="1">
    <location>
        <begin position="309"/>
        <end position="414"/>
    </location>
</feature>
<dbReference type="EMBL" id="CP017755">
    <property type="protein sequence ID" value="AOZ10679.1"/>
    <property type="molecule type" value="Genomic_DNA"/>
</dbReference>
<dbReference type="InterPro" id="IPR007835">
    <property type="entry name" value="MOFRL"/>
</dbReference>
<dbReference type="InterPro" id="IPR025286">
    <property type="entry name" value="MOFRL_assoc_dom"/>
</dbReference>
<keyword evidence="3" id="KW-0808">Transferase</keyword>
<reference evidence="3 4" key="1">
    <citation type="submission" date="2016-10" db="EMBL/GenBank/DDBJ databases">
        <title>Complete genome sequences of three Cupriavidus strains isolated from various Malaysian environments.</title>
        <authorList>
            <person name="Abdullah A.A.-A."/>
            <person name="Shafie N.A.H."/>
            <person name="Lau N.S."/>
        </authorList>
    </citation>
    <scope>NUCLEOTIDE SEQUENCE [LARGE SCALE GENOMIC DNA]</scope>
    <source>
        <strain evidence="3 4">USMAA1020</strain>
    </source>
</reference>
<evidence type="ECO:0000313" key="4">
    <source>
        <dbReference type="Proteomes" id="UP000177515"/>
    </source>
</evidence>
<accession>A0ABM6FFI8</accession>
<dbReference type="PANTHER" id="PTHR12227">
    <property type="entry name" value="GLYCERATE KINASE"/>
    <property type="match status" value="1"/>
</dbReference>
<proteinExistence type="predicted"/>
<evidence type="ECO:0000313" key="3">
    <source>
        <dbReference type="EMBL" id="AOZ10679.1"/>
    </source>
</evidence>
<dbReference type="Pfam" id="PF13660">
    <property type="entry name" value="DUF4147"/>
    <property type="match status" value="1"/>
</dbReference>
<protein>
    <submittedName>
        <fullName evidence="3">Glycerate kinase</fullName>
    </submittedName>
</protein>
<keyword evidence="3" id="KW-0418">Kinase</keyword>
<dbReference type="InterPro" id="IPR038614">
    <property type="entry name" value="GK_N_sf"/>
</dbReference>
<feature type="domain" description="MOFRL-associated" evidence="2">
    <location>
        <begin position="10"/>
        <end position="229"/>
    </location>
</feature>
<keyword evidence="4" id="KW-1185">Reference proteome</keyword>
<evidence type="ECO:0000259" key="2">
    <source>
        <dbReference type="Pfam" id="PF13660"/>
    </source>
</evidence>
<dbReference type="Proteomes" id="UP000177515">
    <property type="component" value="Chromosome 2"/>
</dbReference>
<evidence type="ECO:0000259" key="1">
    <source>
        <dbReference type="Pfam" id="PF05161"/>
    </source>
</evidence>
<name>A0ABM6FFI8_9BURK</name>
<sequence>MDTSACRTLLRRMFDAAVAAAQPALTLTRHLPPPPRGRTIVIGAGKASAAMAQALEAAWPWPLEGLVVTRYGYAVPCRRIEIVEAAHPVPDAAGHEAARRMLALVSGLGPDDLVISLVSGGGSSLLPLPLAGITLADKQALNRALLKSGATISEMNCVRRHLSAIKGGRLAAACHPARVCNLLLSDVPGDDPVDIASGPTVADPGTRADALDILRRYGLEVPPHVLQVLASEAAETLKPGDVRLPRIDTTLIATPRMALEAAAQVAHEAGLTVHLLGDAIEGEARDVGLVLGAIAREVADHRQPVVPPCVLLSGGETTVTVRGQGRGGRNVEFLLALALTLRGHAGIHAIAGDTDGVDGLEEIAGAIVTPDTLRHAQRLGIRARDALADNDGHGFFEALGDSVVTGPTLTNVNDFRAILIAPGSGAESATATATATAAATGT</sequence>
<dbReference type="Pfam" id="PF05161">
    <property type="entry name" value="MOFRL"/>
    <property type="match status" value="1"/>
</dbReference>
<dbReference type="Gene3D" id="3.40.1480.10">
    <property type="entry name" value="MOFRL domain"/>
    <property type="match status" value="1"/>
</dbReference>